<dbReference type="PRINTS" id="PR00598">
    <property type="entry name" value="HTHMARR"/>
</dbReference>
<keyword evidence="1" id="KW-0805">Transcription regulation</keyword>
<sequence length="146" mass="16985">MIEEDFLELEDIFRKIIRKLPGQWKKHTKLGFSRSEVLVLYKLHRDGQQRASELARVLSITTGGLTGITDKLVDGGYIERNRTDQDRRVVYLTITENGQEILRNLYVTRKAFMERLFAGISKEELAMFKTTATKLLANFENNDMKE</sequence>
<accession>A0A9W5TXT8</accession>
<dbReference type="EMBL" id="BMJD01000013">
    <property type="protein sequence ID" value="GGB42663.1"/>
    <property type="molecule type" value="Genomic_DNA"/>
</dbReference>
<reference evidence="5" key="1">
    <citation type="journal article" date="2014" name="Int. J. Syst. Evol. Microbiol.">
        <title>Complete genome sequence of Corynebacterium casei LMG S-19264T (=DSM 44701T), isolated from a smear-ripened cheese.</title>
        <authorList>
            <consortium name="US DOE Joint Genome Institute (JGI-PGF)"/>
            <person name="Walter F."/>
            <person name="Albersmeier A."/>
            <person name="Kalinowski J."/>
            <person name="Ruckert C."/>
        </authorList>
    </citation>
    <scope>NUCLEOTIDE SEQUENCE</scope>
    <source>
        <strain evidence="5">CGMCC 1.15454</strain>
    </source>
</reference>
<dbReference type="GO" id="GO:0003700">
    <property type="term" value="F:DNA-binding transcription factor activity"/>
    <property type="evidence" value="ECO:0007669"/>
    <property type="project" value="InterPro"/>
</dbReference>
<dbReference type="PROSITE" id="PS50995">
    <property type="entry name" value="HTH_MARR_2"/>
    <property type="match status" value="1"/>
</dbReference>
<dbReference type="InterPro" id="IPR036388">
    <property type="entry name" value="WH-like_DNA-bd_sf"/>
</dbReference>
<dbReference type="PANTHER" id="PTHR42756:SF1">
    <property type="entry name" value="TRANSCRIPTIONAL REPRESSOR OF EMRAB OPERON"/>
    <property type="match status" value="1"/>
</dbReference>
<dbReference type="PANTHER" id="PTHR42756">
    <property type="entry name" value="TRANSCRIPTIONAL REGULATOR, MARR"/>
    <property type="match status" value="1"/>
</dbReference>
<comment type="caution">
    <text evidence="5">The sequence shown here is derived from an EMBL/GenBank/DDBJ whole genome shotgun (WGS) entry which is preliminary data.</text>
</comment>
<dbReference type="Proteomes" id="UP000621492">
    <property type="component" value="Unassembled WGS sequence"/>
</dbReference>
<dbReference type="Gene3D" id="1.10.10.10">
    <property type="entry name" value="Winged helix-like DNA-binding domain superfamily/Winged helix DNA-binding domain"/>
    <property type="match status" value="1"/>
</dbReference>
<feature type="domain" description="HTH marR-type" evidence="4">
    <location>
        <begin position="1"/>
        <end position="137"/>
    </location>
</feature>
<dbReference type="InterPro" id="IPR000835">
    <property type="entry name" value="HTH_MarR-typ"/>
</dbReference>
<evidence type="ECO:0000313" key="6">
    <source>
        <dbReference type="Proteomes" id="UP000621492"/>
    </source>
</evidence>
<dbReference type="AlphaFoldDB" id="A0A9W5TXT8"/>
<keyword evidence="2" id="KW-0238">DNA-binding</keyword>
<evidence type="ECO:0000256" key="3">
    <source>
        <dbReference type="ARBA" id="ARBA00023163"/>
    </source>
</evidence>
<gene>
    <name evidence="5" type="ORF">GCM10011409_20300</name>
</gene>
<keyword evidence="6" id="KW-1185">Reference proteome</keyword>
<evidence type="ECO:0000256" key="1">
    <source>
        <dbReference type="ARBA" id="ARBA00023015"/>
    </source>
</evidence>
<evidence type="ECO:0000259" key="4">
    <source>
        <dbReference type="PROSITE" id="PS50995"/>
    </source>
</evidence>
<reference evidence="5" key="2">
    <citation type="submission" date="2020-09" db="EMBL/GenBank/DDBJ databases">
        <authorList>
            <person name="Sun Q."/>
            <person name="Zhou Y."/>
        </authorList>
    </citation>
    <scope>NUCLEOTIDE SEQUENCE</scope>
    <source>
        <strain evidence="5">CGMCC 1.15454</strain>
    </source>
</reference>
<dbReference type="Pfam" id="PF01047">
    <property type="entry name" value="MarR"/>
    <property type="match status" value="1"/>
</dbReference>
<evidence type="ECO:0000313" key="5">
    <source>
        <dbReference type="EMBL" id="GGB42663.1"/>
    </source>
</evidence>
<name>A0A9W5TXT8_9BACI</name>
<organism evidence="5 6">
    <name type="scientific">Lentibacillus populi</name>
    <dbReference type="NCBI Taxonomy" id="1827502"/>
    <lineage>
        <taxon>Bacteria</taxon>
        <taxon>Bacillati</taxon>
        <taxon>Bacillota</taxon>
        <taxon>Bacilli</taxon>
        <taxon>Bacillales</taxon>
        <taxon>Bacillaceae</taxon>
        <taxon>Lentibacillus</taxon>
    </lineage>
</organism>
<protein>
    <submittedName>
        <fullName evidence="5">MarR family transcriptional regulator</fullName>
    </submittedName>
</protein>
<proteinExistence type="predicted"/>
<evidence type="ECO:0000256" key="2">
    <source>
        <dbReference type="ARBA" id="ARBA00023125"/>
    </source>
</evidence>
<dbReference type="RefSeq" id="WP_088051265.1">
    <property type="nucleotide sequence ID" value="NZ_BMJD01000013.1"/>
</dbReference>
<dbReference type="SMART" id="SM00347">
    <property type="entry name" value="HTH_MARR"/>
    <property type="match status" value="1"/>
</dbReference>
<dbReference type="InterPro" id="IPR036390">
    <property type="entry name" value="WH_DNA-bd_sf"/>
</dbReference>
<keyword evidence="3" id="KW-0804">Transcription</keyword>
<dbReference type="GO" id="GO:0003677">
    <property type="term" value="F:DNA binding"/>
    <property type="evidence" value="ECO:0007669"/>
    <property type="project" value="UniProtKB-KW"/>
</dbReference>
<dbReference type="SUPFAM" id="SSF46785">
    <property type="entry name" value="Winged helix' DNA-binding domain"/>
    <property type="match status" value="1"/>
</dbReference>